<comment type="caution">
    <text evidence="2">The sequence shown here is derived from an EMBL/GenBank/DDBJ whole genome shotgun (WGS) entry which is preliminary data.</text>
</comment>
<proteinExistence type="predicted"/>
<dbReference type="AlphaFoldDB" id="A0A1B7P060"/>
<protein>
    <submittedName>
        <fullName evidence="2">Uncharacterized protein</fullName>
    </submittedName>
</protein>
<gene>
    <name evidence="2" type="ORF">ACJ72_03245</name>
</gene>
<name>A0A1B7P060_9EURO</name>
<reference evidence="2 3" key="1">
    <citation type="submission" date="2015-07" db="EMBL/GenBank/DDBJ databases">
        <title>Emmonsia species relationships and genome sequence.</title>
        <authorList>
            <person name="Cuomo C.A."/>
            <person name="Schwartz I.S."/>
            <person name="Kenyon C."/>
            <person name="de Hoog G.S."/>
            <person name="Govender N.P."/>
            <person name="Botha A."/>
            <person name="Moreno L."/>
            <person name="de Vries M."/>
            <person name="Munoz J.F."/>
            <person name="Stielow J.B."/>
        </authorList>
    </citation>
    <scope>NUCLEOTIDE SEQUENCE [LARGE SCALE GENOMIC DNA]</scope>
    <source>
        <strain evidence="2 3">CBS 136260</strain>
    </source>
</reference>
<organism evidence="2 3">
    <name type="scientific">Emergomyces africanus</name>
    <dbReference type="NCBI Taxonomy" id="1955775"/>
    <lineage>
        <taxon>Eukaryota</taxon>
        <taxon>Fungi</taxon>
        <taxon>Dikarya</taxon>
        <taxon>Ascomycota</taxon>
        <taxon>Pezizomycotina</taxon>
        <taxon>Eurotiomycetes</taxon>
        <taxon>Eurotiomycetidae</taxon>
        <taxon>Onygenales</taxon>
        <taxon>Ajellomycetaceae</taxon>
        <taxon>Emergomyces</taxon>
    </lineage>
</organism>
<feature type="region of interest" description="Disordered" evidence="1">
    <location>
        <begin position="308"/>
        <end position="331"/>
    </location>
</feature>
<sequence>MACAILDAEKRTATVNDMIEWLWYDGFYRKEVGWSAEWDLDTALWPPDCYPEPYSPGMWTSSDEKADGQPQPTSNFDMNIDVGMDLGTNAGFREIAVGAAHEKYVRKMIKKHKKLLPEAIQEIDQRLLKTGVSMEEVQSLTSGKATDAYKKLSRLQKATGKCTPSTPLQFRIMSDLLPGDWMAVDIYLPRTYGLGDFEQSMLRHRLVMYLNQPTLNVDEPLHGSLLSAQVEPQFGVASQPLTKKPGCERKVWAYKIADRDKDDADKRNLEGWKALCDEEEFEVLMKALLKDELKVAKMAIVCHQTTLEKREENEKPKDTEGEGKPGFYTWGEDLDSSSDIGDNSNHNMEVDACTPFPDAFDWTQLIDETVAGWEEEHHLN</sequence>
<accession>A0A1B7P060</accession>
<dbReference type="STRING" id="1658172.A0A1B7P060"/>
<dbReference type="EMBL" id="LGUA01000310">
    <property type="protein sequence ID" value="OAX82399.1"/>
    <property type="molecule type" value="Genomic_DNA"/>
</dbReference>
<feature type="compositionally biased region" description="Basic and acidic residues" evidence="1">
    <location>
        <begin position="308"/>
        <end position="323"/>
    </location>
</feature>
<evidence type="ECO:0000256" key="1">
    <source>
        <dbReference type="SAM" id="MobiDB-lite"/>
    </source>
</evidence>
<evidence type="ECO:0000313" key="3">
    <source>
        <dbReference type="Proteomes" id="UP000091918"/>
    </source>
</evidence>
<dbReference type="OrthoDB" id="4186463at2759"/>
<dbReference type="Proteomes" id="UP000091918">
    <property type="component" value="Unassembled WGS sequence"/>
</dbReference>
<keyword evidence="3" id="KW-1185">Reference proteome</keyword>
<evidence type="ECO:0000313" key="2">
    <source>
        <dbReference type="EMBL" id="OAX82399.1"/>
    </source>
</evidence>